<dbReference type="AlphaFoldDB" id="A0A7H9CJF7"/>
<organism evidence="2 3">
    <name type="scientific">Candidatus Campylobacter infans</name>
    <dbReference type="NCBI Taxonomy" id="2561898"/>
    <lineage>
        <taxon>Bacteria</taxon>
        <taxon>Pseudomonadati</taxon>
        <taxon>Campylobacterota</taxon>
        <taxon>Epsilonproteobacteria</taxon>
        <taxon>Campylobacterales</taxon>
        <taxon>Campylobacteraceae</taxon>
        <taxon>Campylobacter</taxon>
    </lineage>
</organism>
<gene>
    <name evidence="2" type="ORF">CINF_0928</name>
</gene>
<name>A0A7H9CJF7_9BACT</name>
<keyword evidence="3" id="KW-1185">Reference proteome</keyword>
<dbReference type="Proteomes" id="UP000509414">
    <property type="component" value="Chromosome"/>
</dbReference>
<feature type="domain" description="YhdP central" evidence="1">
    <location>
        <begin position="551"/>
        <end position="807"/>
    </location>
</feature>
<evidence type="ECO:0000259" key="1">
    <source>
        <dbReference type="Pfam" id="PF13116"/>
    </source>
</evidence>
<reference evidence="2 3" key="1">
    <citation type="submission" date="2020-02" db="EMBL/GenBank/DDBJ databases">
        <title>Complete genome sequence of the novel Campylobacter species Candidatus Campylobacter infans.</title>
        <authorList>
            <person name="Duim B."/>
            <person name="Zomer A."/>
            <person name="van der Graaf L."/>
            <person name="Wagenaar J."/>
        </authorList>
    </citation>
    <scope>NUCLEOTIDE SEQUENCE [LARGE SCALE GENOMIC DNA]</scope>
    <source>
        <strain evidence="2 3">19S00001</strain>
    </source>
</reference>
<proteinExistence type="predicted"/>
<evidence type="ECO:0000313" key="2">
    <source>
        <dbReference type="EMBL" id="QLI05435.1"/>
    </source>
</evidence>
<dbReference type="RefSeq" id="WP_179974662.1">
    <property type="nucleotide sequence ID" value="NZ_CP049075.1"/>
</dbReference>
<protein>
    <submittedName>
        <fullName evidence="2">DUF3971 domain-containing protein</fullName>
    </submittedName>
</protein>
<accession>A0A7H9CJF7</accession>
<dbReference type="KEGG" id="cinf:CINF_0928"/>
<dbReference type="InterPro" id="IPR025263">
    <property type="entry name" value="YhdP_central"/>
</dbReference>
<sequence length="837" mass="93535">MKKNIFLIFVMFFLIILLCLINGISVAKCDFKYFSFSQLYVKLDKKLILEIKDLKIHKNKNSEQKSTNSAKQLLSLLKNAGILNKTFKRIYAQNINYGDMNASFIYENDKIYLNTPYLLLDASIKENHAHIKNLFAKDFDIRLNGDVVVNLANDSFEFSGELASYELNASAQAKLKDDDLSFELKNISTPSIDNFMNALAKQVNMNENLKKWIHIYIKAQKYDIHELSATMNLKNPQDLKINATASAQNLKLKFMPKLDEISINSAQISLKNDILSFELDGALFNGKSLAGTNVQVVNVVGADSHVLINLRSKDLNYNDTKNILKAFDIDIINFDMSAKLNSKLLLDLKITPLELRASGEFIVPKNTFSFKDSNFSTNGATIALKDDIINFKSVNLNNENFDVNFNGEFNSATQIADLNANFNKIYLNNILDMNNSKQKIKIQNKDLFKLSIDDLGLMATISQNQKNQQTTTLTISNISKLTPYSKLANSLNLISGAFFLSTDDFVNFNIKLENANFDLGLKKLDKSPYNSDNFSFQGTFKNAQISSKSEHLSANIKNSKTHLKLKNLIIPISTDANNTNDLELGFSAINTKIHLKDLNRTLNFDNFNGLFANKSLDFAATFANGALSLQKTPFSVKIKANNIPSDIINEVLDIKTFDGGLFGLSLFGRDFENFKAEIIAKNTYLADYKAQSGLLAFLDSVPSLLIFKVPDFSNKGFGVEDGRMLLERKGDVLEIKASKLSGKNADIFGMGNINLASKNLRVDLELSVLKSYATLVGFIPVINKILLGDNNRFSTIIKVRGNLDNPTFKSSVGADLASSPFNIIKNTLSLPFSIFEK</sequence>
<evidence type="ECO:0000313" key="3">
    <source>
        <dbReference type="Proteomes" id="UP000509414"/>
    </source>
</evidence>
<dbReference type="EMBL" id="CP049075">
    <property type="protein sequence ID" value="QLI05435.1"/>
    <property type="molecule type" value="Genomic_DNA"/>
</dbReference>
<dbReference type="Pfam" id="PF13116">
    <property type="entry name" value="YhdP"/>
    <property type="match status" value="1"/>
</dbReference>